<dbReference type="RefSeq" id="WP_341371769.1">
    <property type="nucleotide sequence ID" value="NZ_JBBPCO010000015.1"/>
</dbReference>
<keyword evidence="5" id="KW-1185">Reference proteome</keyword>
<name>A0ABU9DB21_9PROT</name>
<dbReference type="Pfam" id="PF25917">
    <property type="entry name" value="BSH_RND"/>
    <property type="match status" value="1"/>
</dbReference>
<dbReference type="PANTHER" id="PTHR30386:SF24">
    <property type="entry name" value="MULTIDRUG RESISTANCE EFFLUX PUMP"/>
    <property type="match status" value="1"/>
</dbReference>
<proteinExistence type="predicted"/>
<evidence type="ECO:0000259" key="3">
    <source>
        <dbReference type="Pfam" id="PF25963"/>
    </source>
</evidence>
<gene>
    <name evidence="4" type="ORF">WOB96_13225</name>
</gene>
<dbReference type="EMBL" id="JBBPCO010000015">
    <property type="protein sequence ID" value="MEK8090713.1"/>
    <property type="molecule type" value="Genomic_DNA"/>
</dbReference>
<dbReference type="Proteomes" id="UP001446205">
    <property type="component" value="Unassembled WGS sequence"/>
</dbReference>
<reference evidence="4 5" key="1">
    <citation type="submission" date="2024-04" db="EMBL/GenBank/DDBJ databases">
        <authorList>
            <person name="Abashina T."/>
            <person name="Shaikin A."/>
        </authorList>
    </citation>
    <scope>NUCLEOTIDE SEQUENCE [LARGE SCALE GENOMIC DNA]</scope>
    <source>
        <strain evidence="4 5">AAFK</strain>
    </source>
</reference>
<feature type="coiled-coil region" evidence="1">
    <location>
        <begin position="85"/>
        <end position="126"/>
    </location>
</feature>
<evidence type="ECO:0000259" key="2">
    <source>
        <dbReference type="Pfam" id="PF25917"/>
    </source>
</evidence>
<dbReference type="Pfam" id="PF25963">
    <property type="entry name" value="Beta-barrel_AAEA"/>
    <property type="match status" value="1"/>
</dbReference>
<dbReference type="Gene3D" id="1.10.287.470">
    <property type="entry name" value="Helix hairpin bin"/>
    <property type="match status" value="1"/>
</dbReference>
<sequence>MRARRWIKLGLAAIVSLIAAGYFYHYTREQTRHPATDDAYVGADVTRIAPRVGGPVLRLAVQENQRVRRGQLLFSIDPAPYQLAVEQAEAALNTTRQSYSEAEAALQAAEAQLAQSRVQAANAARNAARVHQLALQQYLSRAQDDDARTAARAAAVAVRTAAARVAQARQALAGTGPEAQQRQREAALKQARLDLGYTRVYAPTDGVIAGLTLRPGAVVSAAQPVFAIVNDHDVWVDANYKETAIHRIRPGQVADIHLDIYPDRDFRGVVESLSGGSGAAFSLLPPENATGNWVKVVQRVPVRVHLVNPDSHLPLPIGTSASVSIDTGPLARPWFWPWP</sequence>
<dbReference type="InterPro" id="IPR058625">
    <property type="entry name" value="MdtA-like_BSH"/>
</dbReference>
<keyword evidence="1" id="KW-0175">Coiled coil</keyword>
<feature type="domain" description="p-hydroxybenzoic acid efflux pump subunit AaeA-like beta-barrel" evidence="3">
    <location>
        <begin position="235"/>
        <end position="325"/>
    </location>
</feature>
<feature type="domain" description="Multidrug resistance protein MdtA-like barrel-sandwich hybrid" evidence="2">
    <location>
        <begin position="47"/>
        <end position="229"/>
    </location>
</feature>
<evidence type="ECO:0000256" key="1">
    <source>
        <dbReference type="SAM" id="Coils"/>
    </source>
</evidence>
<dbReference type="InterPro" id="IPR050739">
    <property type="entry name" value="MFP"/>
</dbReference>
<dbReference type="PANTHER" id="PTHR30386">
    <property type="entry name" value="MEMBRANE FUSION SUBUNIT OF EMRAB-TOLC MULTIDRUG EFFLUX PUMP"/>
    <property type="match status" value="1"/>
</dbReference>
<dbReference type="SUPFAM" id="SSF111369">
    <property type="entry name" value="HlyD-like secretion proteins"/>
    <property type="match status" value="2"/>
</dbReference>
<protein>
    <submittedName>
        <fullName evidence="4">HlyD family secretion protein</fullName>
    </submittedName>
</protein>
<evidence type="ECO:0000313" key="5">
    <source>
        <dbReference type="Proteomes" id="UP001446205"/>
    </source>
</evidence>
<accession>A0ABU9DB21</accession>
<organism evidence="4 5">
    <name type="scientific">Thermithiobacillus plumbiphilus</name>
    <dbReference type="NCBI Taxonomy" id="1729899"/>
    <lineage>
        <taxon>Bacteria</taxon>
        <taxon>Pseudomonadati</taxon>
        <taxon>Pseudomonadota</taxon>
        <taxon>Acidithiobacillia</taxon>
        <taxon>Acidithiobacillales</taxon>
        <taxon>Thermithiobacillaceae</taxon>
        <taxon>Thermithiobacillus</taxon>
    </lineage>
</organism>
<evidence type="ECO:0000313" key="4">
    <source>
        <dbReference type="EMBL" id="MEK8090713.1"/>
    </source>
</evidence>
<dbReference type="Gene3D" id="2.40.30.170">
    <property type="match status" value="1"/>
</dbReference>
<dbReference type="InterPro" id="IPR058634">
    <property type="entry name" value="AaeA-lik-b-barrel"/>
</dbReference>
<dbReference type="Gene3D" id="2.40.50.100">
    <property type="match status" value="1"/>
</dbReference>
<comment type="caution">
    <text evidence="4">The sequence shown here is derived from an EMBL/GenBank/DDBJ whole genome shotgun (WGS) entry which is preliminary data.</text>
</comment>